<dbReference type="CDD" id="cd00082">
    <property type="entry name" value="HisKA"/>
    <property type="match status" value="1"/>
</dbReference>
<keyword evidence="6" id="KW-0902">Two-component regulatory system</keyword>
<feature type="domain" description="Histidine kinase" evidence="8">
    <location>
        <begin position="134"/>
        <end position="351"/>
    </location>
</feature>
<dbReference type="FunFam" id="1.10.287.130:FF:000001">
    <property type="entry name" value="Two-component sensor histidine kinase"/>
    <property type="match status" value="1"/>
</dbReference>
<evidence type="ECO:0000256" key="4">
    <source>
        <dbReference type="ARBA" id="ARBA00022679"/>
    </source>
</evidence>
<dbReference type="InterPro" id="IPR003594">
    <property type="entry name" value="HATPase_dom"/>
</dbReference>
<evidence type="ECO:0000256" key="2">
    <source>
        <dbReference type="ARBA" id="ARBA00012438"/>
    </source>
</evidence>
<keyword evidence="4 9" id="KW-0808">Transferase</keyword>
<evidence type="ECO:0000256" key="5">
    <source>
        <dbReference type="ARBA" id="ARBA00022777"/>
    </source>
</evidence>
<dbReference type="PANTHER" id="PTHR43711:SF1">
    <property type="entry name" value="HISTIDINE KINASE 1"/>
    <property type="match status" value="1"/>
</dbReference>
<dbReference type="Gene3D" id="3.30.450.20">
    <property type="entry name" value="PAS domain"/>
    <property type="match status" value="1"/>
</dbReference>
<dbReference type="SUPFAM" id="SSF55874">
    <property type="entry name" value="ATPase domain of HSP90 chaperone/DNA topoisomerase II/histidine kinase"/>
    <property type="match status" value="1"/>
</dbReference>
<dbReference type="SUPFAM" id="SSF47384">
    <property type="entry name" value="Homodimeric domain of signal transducing histidine kinase"/>
    <property type="match status" value="1"/>
</dbReference>
<dbReference type="PANTHER" id="PTHR43711">
    <property type="entry name" value="TWO-COMPONENT HISTIDINE KINASE"/>
    <property type="match status" value="1"/>
</dbReference>
<evidence type="ECO:0000256" key="3">
    <source>
        <dbReference type="ARBA" id="ARBA00022553"/>
    </source>
</evidence>
<evidence type="ECO:0000313" key="9">
    <source>
        <dbReference type="EMBL" id="KUG02712.1"/>
    </source>
</evidence>
<dbReference type="EC" id="2.7.13.3" evidence="2"/>
<dbReference type="CDD" id="cd16922">
    <property type="entry name" value="HATPase_EvgS-ArcB-TorS-like"/>
    <property type="match status" value="1"/>
</dbReference>
<dbReference type="Gene3D" id="1.10.287.130">
    <property type="match status" value="1"/>
</dbReference>
<evidence type="ECO:0000256" key="6">
    <source>
        <dbReference type="ARBA" id="ARBA00023012"/>
    </source>
</evidence>
<organism evidence="9">
    <name type="scientific">hydrocarbon metagenome</name>
    <dbReference type="NCBI Taxonomy" id="938273"/>
    <lineage>
        <taxon>unclassified sequences</taxon>
        <taxon>metagenomes</taxon>
        <taxon>ecological metagenomes</taxon>
    </lineage>
</organism>
<proteinExistence type="predicted"/>
<sequence length="351" mass="39807">MILENDHQIYDNWIMQVILSTMVEGVMVIDKNSYVIRVNRSAENIFMQRQNVLLYRKLQDITVNQDLINLVNAVLTKGKEIFQEITMISTRQLYRVHGAPIKDSYGLVQGAVVIFYDVTEVRDFAQVRSEFVGNVSHELRTPLTSIKGFVETLLDGAMENSAICRRFLTIIDAESDRLSRLIDDLLTLSSLESNEKISRLKPVCIAQSMRNVMNILGPQISEKQLQVEFIYSRSLPYIKADEDMLGQVLINLLDNAIKYTPRNGKIIIRSRRKDSRVITTFTDTGMGIPQESLSRVFERFYRVDKARSRRHGGTGLGLSIVKHIVESHGGEVFVNSEVGKGSTFGVGFLVI</sequence>
<accession>A0A0W8E230</accession>
<evidence type="ECO:0000259" key="8">
    <source>
        <dbReference type="PROSITE" id="PS50109"/>
    </source>
</evidence>
<dbReference type="SMART" id="SM00388">
    <property type="entry name" value="HisKA"/>
    <property type="match status" value="1"/>
</dbReference>
<dbReference type="SUPFAM" id="SSF55785">
    <property type="entry name" value="PYP-like sensor domain (PAS domain)"/>
    <property type="match status" value="1"/>
</dbReference>
<dbReference type="InterPro" id="IPR036890">
    <property type="entry name" value="HATPase_C_sf"/>
</dbReference>
<dbReference type="Pfam" id="PF02518">
    <property type="entry name" value="HATPase_c"/>
    <property type="match status" value="1"/>
</dbReference>
<dbReference type="SMART" id="SM00387">
    <property type="entry name" value="HATPase_c"/>
    <property type="match status" value="1"/>
</dbReference>
<dbReference type="InterPro" id="IPR050736">
    <property type="entry name" value="Sensor_HK_Regulatory"/>
</dbReference>
<dbReference type="InterPro" id="IPR013656">
    <property type="entry name" value="PAS_4"/>
</dbReference>
<evidence type="ECO:0000256" key="7">
    <source>
        <dbReference type="ARBA" id="ARBA00023136"/>
    </source>
</evidence>
<evidence type="ECO:0000256" key="1">
    <source>
        <dbReference type="ARBA" id="ARBA00000085"/>
    </source>
</evidence>
<protein>
    <recommendedName>
        <fullName evidence="2">histidine kinase</fullName>
        <ecNumber evidence="2">2.7.13.3</ecNumber>
    </recommendedName>
</protein>
<keyword evidence="5" id="KW-0418">Kinase</keyword>
<comment type="caution">
    <text evidence="9">The sequence shown here is derived from an EMBL/GenBank/DDBJ whole genome shotgun (WGS) entry which is preliminary data.</text>
</comment>
<dbReference type="GO" id="GO:0000155">
    <property type="term" value="F:phosphorelay sensor kinase activity"/>
    <property type="evidence" value="ECO:0007669"/>
    <property type="project" value="InterPro"/>
</dbReference>
<dbReference type="Pfam" id="PF08448">
    <property type="entry name" value="PAS_4"/>
    <property type="match status" value="1"/>
</dbReference>
<dbReference type="EMBL" id="LNQE01001913">
    <property type="protein sequence ID" value="KUG02712.1"/>
    <property type="molecule type" value="Genomic_DNA"/>
</dbReference>
<dbReference type="InterPro" id="IPR005467">
    <property type="entry name" value="His_kinase_dom"/>
</dbReference>
<dbReference type="InterPro" id="IPR004358">
    <property type="entry name" value="Sig_transdc_His_kin-like_C"/>
</dbReference>
<keyword evidence="7" id="KW-0472">Membrane</keyword>
<reference evidence="9" key="1">
    <citation type="journal article" date="2015" name="Proc. Natl. Acad. Sci. U.S.A.">
        <title>Networks of energetic and metabolic interactions define dynamics in microbial communities.</title>
        <authorList>
            <person name="Embree M."/>
            <person name="Liu J.K."/>
            <person name="Al-Bassam M.M."/>
            <person name="Zengler K."/>
        </authorList>
    </citation>
    <scope>NUCLEOTIDE SEQUENCE</scope>
</reference>
<keyword evidence="3" id="KW-0597">Phosphoprotein</keyword>
<dbReference type="Gene3D" id="3.30.565.10">
    <property type="entry name" value="Histidine kinase-like ATPase, C-terminal domain"/>
    <property type="match status" value="1"/>
</dbReference>
<gene>
    <name evidence="9" type="ORF">ASZ90_019906</name>
</gene>
<dbReference type="FunFam" id="3.30.565.10:FF:000006">
    <property type="entry name" value="Sensor histidine kinase WalK"/>
    <property type="match status" value="1"/>
</dbReference>
<dbReference type="PROSITE" id="PS50109">
    <property type="entry name" value="HIS_KIN"/>
    <property type="match status" value="1"/>
</dbReference>
<dbReference type="InterPro" id="IPR035965">
    <property type="entry name" value="PAS-like_dom_sf"/>
</dbReference>
<dbReference type="InterPro" id="IPR003661">
    <property type="entry name" value="HisK_dim/P_dom"/>
</dbReference>
<dbReference type="NCBIfam" id="NF046044">
    <property type="entry name" value="PnpS"/>
    <property type="match status" value="1"/>
</dbReference>
<dbReference type="Pfam" id="PF00512">
    <property type="entry name" value="HisKA"/>
    <property type="match status" value="1"/>
</dbReference>
<dbReference type="PRINTS" id="PR00344">
    <property type="entry name" value="BCTRLSENSOR"/>
</dbReference>
<dbReference type="AlphaFoldDB" id="A0A0W8E230"/>
<comment type="catalytic activity">
    <reaction evidence="1">
        <text>ATP + protein L-histidine = ADP + protein N-phospho-L-histidine.</text>
        <dbReference type="EC" id="2.7.13.3"/>
    </reaction>
</comment>
<dbReference type="InterPro" id="IPR036097">
    <property type="entry name" value="HisK_dim/P_sf"/>
</dbReference>
<name>A0A0W8E230_9ZZZZ</name>